<comment type="subcellular location">
    <subcellularLocation>
        <location evidence="1">Nucleus</location>
    </subcellularLocation>
</comment>
<evidence type="ECO:0000256" key="3">
    <source>
        <dbReference type="ARBA" id="ARBA00023242"/>
    </source>
</evidence>
<dbReference type="Proteomes" id="UP001328107">
    <property type="component" value="Unassembled WGS sequence"/>
</dbReference>
<evidence type="ECO:0000256" key="1">
    <source>
        <dbReference type="ARBA" id="ARBA00004123"/>
    </source>
</evidence>
<keyword evidence="3" id="KW-0539">Nucleus</keyword>
<feature type="region of interest" description="Disordered" evidence="4">
    <location>
        <begin position="269"/>
        <end position="288"/>
    </location>
</feature>
<feature type="compositionally biased region" description="Acidic residues" evidence="4">
    <location>
        <begin position="306"/>
        <end position="327"/>
    </location>
</feature>
<sequence length="548" mass="63076">EKRKELYAQDNEELYDNGDEEEEVEEEGEREEEEEEEVEEEGEREEEEEEQEYDIGDIDVEEDELGKEDHCSNADASENIEEDIEDVDDNEAEEKNGPSESRYEEESVVEEEEKEKDVPDGNGENATKVLSETYISGNCSLPLPDSLSQWFNRSADRLQENPTVDKGMYEEFVQLNALAGNKMESKSDLLNLCSGSFPSQNSGEQSNDDDDEEMVVRKKKTYISDENGGYDEESKDSDNDKNEDGIYVRSDEHQEKVFNRVMIDSDVELEGSGGFDGVADDNEEVDSDDEMAVFRKQERERRRDWVEEEAELSGDDVGSDGEEEEELLDHYEAEEGDLDRVPDDEELRVDLHKQLMKQQESSDHRELLQLRERLLGDDVTGSDTNRNRTFRLKLREDEDGMVGVDDEENKEEEEEIRDESNIDVIKRRMEIEKEKEADDKEELGKETRSIDAFSSINRSTICTNRLGGRVRASLLHMNSSKMLGKENVIVNESRTFFVSKESNDDEKEKECINSLPVKRKSTIINENTNFKKSRNTTLSSSSVFCKFT</sequence>
<dbReference type="GO" id="GO:0033314">
    <property type="term" value="P:mitotic DNA replication checkpoint signaling"/>
    <property type="evidence" value="ECO:0007669"/>
    <property type="project" value="TreeGrafter"/>
</dbReference>
<evidence type="ECO:0000256" key="2">
    <source>
        <dbReference type="ARBA" id="ARBA00022553"/>
    </source>
</evidence>
<feature type="compositionally biased region" description="Acidic residues" evidence="4">
    <location>
        <begin position="10"/>
        <end position="66"/>
    </location>
</feature>
<dbReference type="PANTHER" id="PTHR14396">
    <property type="entry name" value="CLASPIN"/>
    <property type="match status" value="1"/>
</dbReference>
<comment type="caution">
    <text evidence="5">The sequence shown here is derived from an EMBL/GenBank/DDBJ whole genome shotgun (WGS) entry which is preliminary data.</text>
</comment>
<feature type="compositionally biased region" description="Basic and acidic residues" evidence="4">
    <location>
        <begin position="93"/>
        <end position="105"/>
    </location>
</feature>
<feature type="compositionally biased region" description="Acidic residues" evidence="4">
    <location>
        <begin position="78"/>
        <end position="92"/>
    </location>
</feature>
<dbReference type="PANTHER" id="PTHR14396:SF10">
    <property type="entry name" value="CLASPIN"/>
    <property type="match status" value="1"/>
</dbReference>
<feature type="non-terminal residue" evidence="5">
    <location>
        <position position="1"/>
    </location>
</feature>
<dbReference type="EMBL" id="BTRK01000005">
    <property type="protein sequence ID" value="GMR53633.1"/>
    <property type="molecule type" value="Genomic_DNA"/>
</dbReference>
<protein>
    <submittedName>
        <fullName evidence="5">Uncharacterized protein</fullName>
    </submittedName>
</protein>
<feature type="region of interest" description="Disordered" evidence="4">
    <location>
        <begin position="189"/>
        <end position="253"/>
    </location>
</feature>
<feature type="region of interest" description="Disordered" evidence="4">
    <location>
        <begin position="298"/>
        <end position="342"/>
    </location>
</feature>
<evidence type="ECO:0000313" key="6">
    <source>
        <dbReference type="Proteomes" id="UP001328107"/>
    </source>
</evidence>
<dbReference type="AlphaFoldDB" id="A0AAN5CZG8"/>
<feature type="compositionally biased region" description="Basic and acidic residues" evidence="4">
    <location>
        <begin position="236"/>
        <end position="253"/>
    </location>
</feature>
<gene>
    <name evidence="5" type="ORF">PMAYCL1PPCAC_23828</name>
</gene>
<feature type="compositionally biased region" description="Polar residues" evidence="4">
    <location>
        <begin position="193"/>
        <end position="205"/>
    </location>
</feature>
<feature type="region of interest" description="Disordered" evidence="4">
    <location>
        <begin position="1"/>
        <end position="128"/>
    </location>
</feature>
<name>A0AAN5CZG8_9BILA</name>
<feature type="compositionally biased region" description="Basic and acidic residues" evidence="4">
    <location>
        <begin position="328"/>
        <end position="341"/>
    </location>
</feature>
<dbReference type="GO" id="GO:0010997">
    <property type="term" value="F:anaphase-promoting complex binding"/>
    <property type="evidence" value="ECO:0007669"/>
    <property type="project" value="TreeGrafter"/>
</dbReference>
<feature type="compositionally biased region" description="Acidic residues" evidence="4">
    <location>
        <begin position="278"/>
        <end position="288"/>
    </location>
</feature>
<dbReference type="GO" id="GO:0007095">
    <property type="term" value="P:mitotic G2 DNA damage checkpoint signaling"/>
    <property type="evidence" value="ECO:0007669"/>
    <property type="project" value="TreeGrafter"/>
</dbReference>
<accession>A0AAN5CZG8</accession>
<keyword evidence="6" id="KW-1185">Reference proteome</keyword>
<dbReference type="InterPro" id="IPR024146">
    <property type="entry name" value="Claspin"/>
</dbReference>
<dbReference type="GO" id="GO:0005634">
    <property type="term" value="C:nucleus"/>
    <property type="evidence" value="ECO:0007669"/>
    <property type="project" value="UniProtKB-SubCell"/>
</dbReference>
<reference evidence="6" key="1">
    <citation type="submission" date="2022-10" db="EMBL/GenBank/DDBJ databases">
        <title>Genome assembly of Pristionchus species.</title>
        <authorList>
            <person name="Yoshida K."/>
            <person name="Sommer R.J."/>
        </authorList>
    </citation>
    <scope>NUCLEOTIDE SEQUENCE [LARGE SCALE GENOMIC DNA]</scope>
    <source>
        <strain evidence="6">RS5460</strain>
    </source>
</reference>
<organism evidence="5 6">
    <name type="scientific">Pristionchus mayeri</name>
    <dbReference type="NCBI Taxonomy" id="1317129"/>
    <lineage>
        <taxon>Eukaryota</taxon>
        <taxon>Metazoa</taxon>
        <taxon>Ecdysozoa</taxon>
        <taxon>Nematoda</taxon>
        <taxon>Chromadorea</taxon>
        <taxon>Rhabditida</taxon>
        <taxon>Rhabditina</taxon>
        <taxon>Diplogasteromorpha</taxon>
        <taxon>Diplogasteroidea</taxon>
        <taxon>Neodiplogasteridae</taxon>
        <taxon>Pristionchus</taxon>
    </lineage>
</organism>
<evidence type="ECO:0000313" key="5">
    <source>
        <dbReference type="EMBL" id="GMR53633.1"/>
    </source>
</evidence>
<keyword evidence="2" id="KW-0597">Phosphoprotein</keyword>
<proteinExistence type="predicted"/>
<evidence type="ECO:0000256" key="4">
    <source>
        <dbReference type="SAM" id="MobiDB-lite"/>
    </source>
</evidence>